<keyword evidence="3" id="KW-1185">Reference proteome</keyword>
<accession>A0A1I6BE83</accession>
<dbReference type="EMBL" id="FOXS01000008">
    <property type="protein sequence ID" value="SFQ79216.1"/>
    <property type="molecule type" value="Genomic_DNA"/>
</dbReference>
<evidence type="ECO:0000256" key="1">
    <source>
        <dbReference type="SAM" id="SignalP"/>
    </source>
</evidence>
<protein>
    <submittedName>
        <fullName evidence="2">Uncharacterized protein</fullName>
    </submittedName>
</protein>
<name>A0A1I6BE83_HYMAR</name>
<gene>
    <name evidence="2" type="ORF">SAMN04515668_4415</name>
</gene>
<feature type="signal peptide" evidence="1">
    <location>
        <begin position="1"/>
        <end position="21"/>
    </location>
</feature>
<keyword evidence="1" id="KW-0732">Signal</keyword>
<dbReference type="Proteomes" id="UP000199029">
    <property type="component" value="Unassembled WGS sequence"/>
</dbReference>
<evidence type="ECO:0000313" key="2">
    <source>
        <dbReference type="EMBL" id="SFQ79216.1"/>
    </source>
</evidence>
<evidence type="ECO:0000313" key="3">
    <source>
        <dbReference type="Proteomes" id="UP000199029"/>
    </source>
</evidence>
<proteinExistence type="predicted"/>
<dbReference type="RefSeq" id="WP_092678347.1">
    <property type="nucleotide sequence ID" value="NZ_FOXS01000008.1"/>
</dbReference>
<feature type="chain" id="PRO_5011590212" evidence="1">
    <location>
        <begin position="22"/>
        <end position="167"/>
    </location>
</feature>
<sequence>MPFFCTVFFLGALATYSSAWGQTPAPPAYEAEALRYFLHVLVPRDHPTYRKLNYSGYVSPTAFSFQIFSPCFTTLDSLQYEETAGTLRIRSQPTGKAVPIPAGTAFKVVRKAGRSIPSVSLCDALELRNRRVVPIYLSVLYHYTDCYYISLDTAGHVVSACRKGVIQ</sequence>
<reference evidence="3" key="1">
    <citation type="submission" date="2016-10" db="EMBL/GenBank/DDBJ databases">
        <authorList>
            <person name="Varghese N."/>
            <person name="Submissions S."/>
        </authorList>
    </citation>
    <scope>NUCLEOTIDE SEQUENCE [LARGE SCALE GENOMIC DNA]</scope>
    <source>
        <strain evidence="3">OR362-8,ATCC BAA-1266,JCM 13504</strain>
    </source>
</reference>
<organism evidence="2 3">
    <name type="scientific">Hymenobacter arizonensis</name>
    <name type="common">Siccationidurans arizonensis</name>
    <dbReference type="NCBI Taxonomy" id="1227077"/>
    <lineage>
        <taxon>Bacteria</taxon>
        <taxon>Pseudomonadati</taxon>
        <taxon>Bacteroidota</taxon>
        <taxon>Cytophagia</taxon>
        <taxon>Cytophagales</taxon>
        <taxon>Hymenobacteraceae</taxon>
        <taxon>Hymenobacter</taxon>
    </lineage>
</organism>
<dbReference type="AlphaFoldDB" id="A0A1I6BE83"/>